<keyword evidence="2" id="KW-1185">Reference proteome</keyword>
<dbReference type="Proteomes" id="UP001158576">
    <property type="component" value="Chromosome 1"/>
</dbReference>
<organism evidence="1 2">
    <name type="scientific">Oikopleura dioica</name>
    <name type="common">Tunicate</name>
    <dbReference type="NCBI Taxonomy" id="34765"/>
    <lineage>
        <taxon>Eukaryota</taxon>
        <taxon>Metazoa</taxon>
        <taxon>Chordata</taxon>
        <taxon>Tunicata</taxon>
        <taxon>Appendicularia</taxon>
        <taxon>Copelata</taxon>
        <taxon>Oikopleuridae</taxon>
        <taxon>Oikopleura</taxon>
    </lineage>
</organism>
<reference evidence="1 2" key="1">
    <citation type="submission" date="2021-04" db="EMBL/GenBank/DDBJ databases">
        <authorList>
            <person name="Bliznina A."/>
        </authorList>
    </citation>
    <scope>NUCLEOTIDE SEQUENCE [LARGE SCALE GENOMIC DNA]</scope>
</reference>
<protein>
    <submittedName>
        <fullName evidence="1">Oidioi.mRNA.OKI2018_I69.chr1.g1214.t1.cds</fullName>
    </submittedName>
</protein>
<sequence>MGRPTYDFDFHPGFNCINTSSFRYFVDKGFDLVIKGESTHECVQAELSGGRDWILAEKVMENKKLTTSCSRHRNHNPLKKKYNSAAYKKKNYLKFKFNSRK</sequence>
<name>A0ABN7SM92_OIKDI</name>
<evidence type="ECO:0000313" key="1">
    <source>
        <dbReference type="EMBL" id="CAG5104359.1"/>
    </source>
</evidence>
<proteinExistence type="predicted"/>
<gene>
    <name evidence="1" type="ORF">OKIOD_LOCUS9979</name>
</gene>
<accession>A0ABN7SM92</accession>
<evidence type="ECO:0000313" key="2">
    <source>
        <dbReference type="Proteomes" id="UP001158576"/>
    </source>
</evidence>
<dbReference type="EMBL" id="OU015566">
    <property type="protein sequence ID" value="CAG5104359.1"/>
    <property type="molecule type" value="Genomic_DNA"/>
</dbReference>